<dbReference type="Pfam" id="PF08713">
    <property type="entry name" value="DNA_alkylation"/>
    <property type="match status" value="1"/>
</dbReference>
<name>A0ABS7G4K5_9ACTN</name>
<dbReference type="RefSeq" id="WP_220170644.1">
    <property type="nucleotide sequence ID" value="NZ_JAIBOA010000034.1"/>
</dbReference>
<dbReference type="SUPFAM" id="SSF48371">
    <property type="entry name" value="ARM repeat"/>
    <property type="match status" value="1"/>
</dbReference>
<dbReference type="EMBL" id="JAIBOA010000034">
    <property type="protein sequence ID" value="MBW8487406.1"/>
    <property type="molecule type" value="Genomic_DNA"/>
</dbReference>
<sequence>MDVAEEAARIEAELRALADPDRARYERRYLKSDLAHLGVPVPAIRKIALPAVRDVPPRADLRALANVLWAAREGGRPLHETRVAAIEVLVRRAEILDTRDLGFAERLIRDSATWAHVDGLAEKVVGVLLSRHPETGTALDGWVADPCMWIRRSALLALLPGVRRGTPDLARLSRYGDAVLAEKEFFIRKALGWLLREQARHDPAWVRDWTAARIGAVSGVTFREAVRRLPKSDAAALTAAYRAR</sequence>
<organism evidence="1 2">
    <name type="scientific">Actinomadura parmotrematis</name>
    <dbReference type="NCBI Taxonomy" id="2864039"/>
    <lineage>
        <taxon>Bacteria</taxon>
        <taxon>Bacillati</taxon>
        <taxon>Actinomycetota</taxon>
        <taxon>Actinomycetes</taxon>
        <taxon>Streptosporangiales</taxon>
        <taxon>Thermomonosporaceae</taxon>
        <taxon>Actinomadura</taxon>
    </lineage>
</organism>
<dbReference type="Proteomes" id="UP000774570">
    <property type="component" value="Unassembled WGS sequence"/>
</dbReference>
<reference evidence="1 2" key="1">
    <citation type="submission" date="2021-07" db="EMBL/GenBank/DDBJ databases">
        <title>Actinomadura sp. PM05-2 isolated from lichen.</title>
        <authorList>
            <person name="Somphong A."/>
            <person name="Phongsopitanun W."/>
            <person name="Tanasupawat S."/>
            <person name="Peongsungnone V."/>
        </authorList>
    </citation>
    <scope>NUCLEOTIDE SEQUENCE [LARGE SCALE GENOMIC DNA]</scope>
    <source>
        <strain evidence="1 2">PM05-2</strain>
    </source>
</reference>
<dbReference type="PANTHER" id="PTHR34070">
    <property type="entry name" value="ARMADILLO-TYPE FOLD"/>
    <property type="match status" value="1"/>
</dbReference>
<accession>A0ABS7G4K5</accession>
<evidence type="ECO:0000313" key="1">
    <source>
        <dbReference type="EMBL" id="MBW8487406.1"/>
    </source>
</evidence>
<dbReference type="InterPro" id="IPR014825">
    <property type="entry name" value="DNA_alkylation"/>
</dbReference>
<gene>
    <name evidence="1" type="ORF">K1Y72_33985</name>
</gene>
<evidence type="ECO:0000313" key="2">
    <source>
        <dbReference type="Proteomes" id="UP000774570"/>
    </source>
</evidence>
<keyword evidence="2" id="KW-1185">Reference proteome</keyword>
<dbReference type="Gene3D" id="1.25.10.90">
    <property type="match status" value="1"/>
</dbReference>
<protein>
    <submittedName>
        <fullName evidence="1">DNA alkylation repair protein</fullName>
    </submittedName>
</protein>
<proteinExistence type="predicted"/>
<dbReference type="InterPro" id="IPR016024">
    <property type="entry name" value="ARM-type_fold"/>
</dbReference>
<dbReference type="PANTHER" id="PTHR34070:SF1">
    <property type="entry name" value="DNA ALKYLATION REPAIR PROTEIN"/>
    <property type="match status" value="1"/>
</dbReference>
<comment type="caution">
    <text evidence="1">The sequence shown here is derived from an EMBL/GenBank/DDBJ whole genome shotgun (WGS) entry which is preliminary data.</text>
</comment>